<name>A0A445MY10_9BACT</name>
<feature type="domain" description="RsbT co-antagonist protein RsbRD N-terminal" evidence="1">
    <location>
        <begin position="14"/>
        <end position="145"/>
    </location>
</feature>
<organism evidence="2">
    <name type="scientific">uncultured Desulfobacterium sp</name>
    <dbReference type="NCBI Taxonomy" id="201089"/>
    <lineage>
        <taxon>Bacteria</taxon>
        <taxon>Pseudomonadati</taxon>
        <taxon>Thermodesulfobacteriota</taxon>
        <taxon>Desulfobacteria</taxon>
        <taxon>Desulfobacterales</taxon>
        <taxon>Desulfobacteriaceae</taxon>
        <taxon>Desulfobacterium</taxon>
        <taxon>environmental samples</taxon>
    </lineage>
</organism>
<accession>A0A445MY10</accession>
<dbReference type="InterPro" id="IPR025751">
    <property type="entry name" value="RsbRD_N_dom"/>
</dbReference>
<sequence length="171" mass="19842">MSLKNLLSDNRSSIIKKWRDIVISTYPIDTQRFLKKEKDRFSNPVGQTIAEDLEILYDQLTSDNDTDKIARSLDNIVRIRAVQDFKPSQAVGFVFALKRLIKKELGSDLKADDLRDQIESLDERIDNAALMALDIYSQCRQRIYELRVIETTNQVSRLLERANLKIEIPEL</sequence>
<gene>
    <name evidence="2" type="ORF">PITCH_A220029</name>
</gene>
<reference evidence="2" key="1">
    <citation type="submission" date="2018-01" db="EMBL/GenBank/DDBJ databases">
        <authorList>
            <person name="Regsiter A."/>
            <person name="William W."/>
        </authorList>
    </citation>
    <scope>NUCLEOTIDE SEQUENCE</scope>
    <source>
        <strain evidence="2">TRIP AH-1</strain>
    </source>
</reference>
<dbReference type="Pfam" id="PF14361">
    <property type="entry name" value="RsbRD_N"/>
    <property type="match status" value="1"/>
</dbReference>
<dbReference type="AlphaFoldDB" id="A0A445MY10"/>
<dbReference type="EMBL" id="OJIN01000135">
    <property type="protein sequence ID" value="SPD74262.1"/>
    <property type="molecule type" value="Genomic_DNA"/>
</dbReference>
<evidence type="ECO:0000259" key="1">
    <source>
        <dbReference type="Pfam" id="PF14361"/>
    </source>
</evidence>
<proteinExistence type="predicted"/>
<protein>
    <recommendedName>
        <fullName evidence="1">RsbT co-antagonist protein RsbRD N-terminal domain-containing protein</fullName>
    </recommendedName>
</protein>
<evidence type="ECO:0000313" key="2">
    <source>
        <dbReference type="EMBL" id="SPD74262.1"/>
    </source>
</evidence>